<sequence length="258" mass="27736">MQNITIPQNQMAAAPQRHWGQHRLLLALVIIALSALLAWHAELGLRLVALALGAGALVLLHHQPGQLEPRGRAGFTQIDSVQLDLSPAAAEETRDTAFAAFSERLRDMLLGLQQHNLRIALDSAKNRVLAERTASAARTQEDLSELIFQASDQTSSALQDISARTSNISAMTSRNLDAARASQIQLTQACRHMEQISGVMNGFQGSMEALEATSGEIRKILGTVQNFSAQTNMLALNAAIEAARAGEQGRGFAVVADI</sequence>
<keyword evidence="5 6" id="KW-0807">Transducer</keyword>
<evidence type="ECO:0000256" key="2">
    <source>
        <dbReference type="ARBA" id="ARBA00022692"/>
    </source>
</evidence>
<dbReference type="EMBL" id="FOYD01000002">
    <property type="protein sequence ID" value="SFQ71485.1"/>
    <property type="molecule type" value="Genomic_DNA"/>
</dbReference>
<dbReference type="Pfam" id="PF00015">
    <property type="entry name" value="MCPsignal"/>
    <property type="match status" value="1"/>
</dbReference>
<feature type="domain" description="Methyl-accepting transducer" evidence="8">
    <location>
        <begin position="122"/>
        <end position="258"/>
    </location>
</feature>
<name>A0A1I6AS22_9GAMM</name>
<comment type="subcellular location">
    <subcellularLocation>
        <location evidence="1">Membrane</location>
    </subcellularLocation>
</comment>
<evidence type="ECO:0000256" key="7">
    <source>
        <dbReference type="SAM" id="Phobius"/>
    </source>
</evidence>
<dbReference type="PROSITE" id="PS50111">
    <property type="entry name" value="CHEMOTAXIS_TRANSDUC_2"/>
    <property type="match status" value="1"/>
</dbReference>
<dbReference type="Gene3D" id="1.10.287.950">
    <property type="entry name" value="Methyl-accepting chemotaxis protein"/>
    <property type="match status" value="1"/>
</dbReference>
<evidence type="ECO:0000256" key="4">
    <source>
        <dbReference type="ARBA" id="ARBA00023136"/>
    </source>
</evidence>
<dbReference type="AlphaFoldDB" id="A0A1I6AS22"/>
<dbReference type="SUPFAM" id="SSF58104">
    <property type="entry name" value="Methyl-accepting chemotaxis protein (MCP) signaling domain"/>
    <property type="match status" value="1"/>
</dbReference>
<evidence type="ECO:0000256" key="3">
    <source>
        <dbReference type="ARBA" id="ARBA00022989"/>
    </source>
</evidence>
<keyword evidence="3 7" id="KW-1133">Transmembrane helix</keyword>
<dbReference type="PANTHER" id="PTHR32089:SF112">
    <property type="entry name" value="LYSOZYME-LIKE PROTEIN-RELATED"/>
    <property type="match status" value="1"/>
</dbReference>
<dbReference type="GO" id="GO:0006935">
    <property type="term" value="P:chemotaxis"/>
    <property type="evidence" value="ECO:0007669"/>
    <property type="project" value="UniProtKB-ARBA"/>
</dbReference>
<dbReference type="GO" id="GO:0007165">
    <property type="term" value="P:signal transduction"/>
    <property type="evidence" value="ECO:0007669"/>
    <property type="project" value="UniProtKB-KW"/>
</dbReference>
<dbReference type="RefSeq" id="WP_143084155.1">
    <property type="nucleotide sequence ID" value="NZ_FOYD01000002.1"/>
</dbReference>
<keyword evidence="2 7" id="KW-0812">Transmembrane</keyword>
<organism evidence="9 10">
    <name type="scientific">Halopseudomonas formosensis</name>
    <dbReference type="NCBI Taxonomy" id="1002526"/>
    <lineage>
        <taxon>Bacteria</taxon>
        <taxon>Pseudomonadati</taxon>
        <taxon>Pseudomonadota</taxon>
        <taxon>Gammaproteobacteria</taxon>
        <taxon>Pseudomonadales</taxon>
        <taxon>Pseudomonadaceae</taxon>
        <taxon>Halopseudomonas</taxon>
    </lineage>
</organism>
<accession>A0A1I6AS22</accession>
<evidence type="ECO:0000256" key="6">
    <source>
        <dbReference type="PROSITE-ProRule" id="PRU00284"/>
    </source>
</evidence>
<gene>
    <name evidence="9" type="ORF">SAMN05216578_102354</name>
</gene>
<evidence type="ECO:0000313" key="10">
    <source>
        <dbReference type="Proteomes" id="UP000242815"/>
    </source>
</evidence>
<dbReference type="OrthoDB" id="2489132at2"/>
<protein>
    <submittedName>
        <fullName evidence="9">Methyl-accepting chemotaxis protein</fullName>
    </submittedName>
</protein>
<dbReference type="Proteomes" id="UP000242815">
    <property type="component" value="Unassembled WGS sequence"/>
</dbReference>
<reference evidence="9 10" key="1">
    <citation type="submission" date="2016-10" db="EMBL/GenBank/DDBJ databases">
        <authorList>
            <person name="de Groot N.N."/>
        </authorList>
    </citation>
    <scope>NUCLEOTIDE SEQUENCE [LARGE SCALE GENOMIC DNA]</scope>
    <source>
        <strain evidence="9 10">JCM 18415</strain>
    </source>
</reference>
<proteinExistence type="predicted"/>
<evidence type="ECO:0000313" key="9">
    <source>
        <dbReference type="EMBL" id="SFQ71485.1"/>
    </source>
</evidence>
<dbReference type="PANTHER" id="PTHR32089">
    <property type="entry name" value="METHYL-ACCEPTING CHEMOTAXIS PROTEIN MCPB"/>
    <property type="match status" value="1"/>
</dbReference>
<dbReference type="GO" id="GO:0016020">
    <property type="term" value="C:membrane"/>
    <property type="evidence" value="ECO:0007669"/>
    <property type="project" value="UniProtKB-SubCell"/>
</dbReference>
<feature type="transmembrane region" description="Helical" evidence="7">
    <location>
        <begin position="21"/>
        <end position="39"/>
    </location>
</feature>
<dbReference type="InterPro" id="IPR004089">
    <property type="entry name" value="MCPsignal_dom"/>
</dbReference>
<evidence type="ECO:0000256" key="5">
    <source>
        <dbReference type="ARBA" id="ARBA00023224"/>
    </source>
</evidence>
<evidence type="ECO:0000259" key="8">
    <source>
        <dbReference type="PROSITE" id="PS50111"/>
    </source>
</evidence>
<evidence type="ECO:0000256" key="1">
    <source>
        <dbReference type="ARBA" id="ARBA00004370"/>
    </source>
</evidence>
<keyword evidence="4 7" id="KW-0472">Membrane</keyword>
<dbReference type="STRING" id="1002526.SAMN05216578_102354"/>